<feature type="compositionally biased region" description="Low complexity" evidence="1">
    <location>
        <begin position="14"/>
        <end position="24"/>
    </location>
</feature>
<accession>A0A4C1VLK6</accession>
<dbReference type="AlphaFoldDB" id="A0A4C1VLK6"/>
<organism evidence="2 3">
    <name type="scientific">Eumeta variegata</name>
    <name type="common">Bagworm moth</name>
    <name type="synonym">Eumeta japonica</name>
    <dbReference type="NCBI Taxonomy" id="151549"/>
    <lineage>
        <taxon>Eukaryota</taxon>
        <taxon>Metazoa</taxon>
        <taxon>Ecdysozoa</taxon>
        <taxon>Arthropoda</taxon>
        <taxon>Hexapoda</taxon>
        <taxon>Insecta</taxon>
        <taxon>Pterygota</taxon>
        <taxon>Neoptera</taxon>
        <taxon>Endopterygota</taxon>
        <taxon>Lepidoptera</taxon>
        <taxon>Glossata</taxon>
        <taxon>Ditrysia</taxon>
        <taxon>Tineoidea</taxon>
        <taxon>Psychidae</taxon>
        <taxon>Oiketicinae</taxon>
        <taxon>Eumeta</taxon>
    </lineage>
</organism>
<proteinExistence type="predicted"/>
<evidence type="ECO:0000313" key="3">
    <source>
        <dbReference type="Proteomes" id="UP000299102"/>
    </source>
</evidence>
<gene>
    <name evidence="2" type="ORF">EVAR_20530_1</name>
</gene>
<reference evidence="2 3" key="1">
    <citation type="journal article" date="2019" name="Commun. Biol.">
        <title>The bagworm genome reveals a unique fibroin gene that provides high tensile strength.</title>
        <authorList>
            <person name="Kono N."/>
            <person name="Nakamura H."/>
            <person name="Ohtoshi R."/>
            <person name="Tomita M."/>
            <person name="Numata K."/>
            <person name="Arakawa K."/>
        </authorList>
    </citation>
    <scope>NUCLEOTIDE SEQUENCE [LARGE SCALE GENOMIC DNA]</scope>
</reference>
<dbReference type="PANTHER" id="PTHR46114">
    <property type="entry name" value="APPLE DOMAIN-CONTAINING PROTEIN"/>
    <property type="match status" value="1"/>
</dbReference>
<evidence type="ECO:0000313" key="2">
    <source>
        <dbReference type="EMBL" id="GBP39302.1"/>
    </source>
</evidence>
<comment type="caution">
    <text evidence="2">The sequence shown here is derived from an EMBL/GenBank/DDBJ whole genome shotgun (WGS) entry which is preliminary data.</text>
</comment>
<dbReference type="OrthoDB" id="8053434at2759"/>
<dbReference type="EMBL" id="BGZK01000363">
    <property type="protein sequence ID" value="GBP39302.1"/>
    <property type="molecule type" value="Genomic_DNA"/>
</dbReference>
<keyword evidence="3" id="KW-1185">Reference proteome</keyword>
<dbReference type="PANTHER" id="PTHR46114:SF1">
    <property type="entry name" value="ZAD DOMAIN-CONTAINING PROTEIN"/>
    <property type="match status" value="1"/>
</dbReference>
<sequence>MPSETMMLPNSQKSGQSTSGSEWEGETSMPILFSQNELSDLIRDLNLSKKGSELLASRLKEKNLLAPTVIITTYRTRESELLQFFSENEELVYCNDIAKLLLDMGLEEYNPTEWRLFIDSCKRSLKCVLLHNGNKYASIPIAHSTKLKEEYEI</sequence>
<name>A0A4C1VLK6_EUMVA</name>
<dbReference type="Proteomes" id="UP000299102">
    <property type="component" value="Unassembled WGS sequence"/>
</dbReference>
<feature type="region of interest" description="Disordered" evidence="1">
    <location>
        <begin position="1"/>
        <end position="24"/>
    </location>
</feature>
<evidence type="ECO:0000256" key="1">
    <source>
        <dbReference type="SAM" id="MobiDB-lite"/>
    </source>
</evidence>
<protein>
    <submittedName>
        <fullName evidence="2">Uncharacterized protein</fullName>
    </submittedName>
</protein>